<sequence length="417" mass="48178">MVWLQVGDEEVVAQGATREEASVNAMTLALQKLEKQSKGGYWKRQTRRNCPGPSADFGSEEETSADSVMRSFGRIFLNLFSKEQTVHEREEEKVIETGEDTLKEPVAESDEFVFQDVVEEKQRDVNSSETAFEKLHKEEEISRFIERHRVRGGTSAGFVLEEDEDKENKQEEDEEEVTEEAGLTAEQEEDSSDSDNAQNYFADLEDEKSETAAFVRSTTPPPTSMLSTLLQNIGMWSKPEEKEAVNLAERPSNVSVEEAFVEENKQEQDSEVKERQEQMIIEVEVERIYKVFWLTSVIYLPEPDSVEQEERRTSTENMRAVTLESTLPKDHSVTDEQMKTVMREATEDVCLEFSLEELNRRDINFWRRLIEHLRRRYNELKETLQTVKLQGRARISALLKHRSLSLPSPRPVLLDLD</sequence>
<feature type="compositionally biased region" description="Acidic residues" evidence="2">
    <location>
        <begin position="160"/>
        <end position="179"/>
    </location>
</feature>
<proteinExistence type="predicted"/>
<evidence type="ECO:0000256" key="2">
    <source>
        <dbReference type="SAM" id="MobiDB-lite"/>
    </source>
</evidence>
<evidence type="ECO:0000313" key="4">
    <source>
        <dbReference type="Proteomes" id="UP001460270"/>
    </source>
</evidence>
<reference evidence="4" key="1">
    <citation type="submission" date="2024-04" db="EMBL/GenBank/DDBJ databases">
        <title>Salinicola lusitanus LLJ914,a marine bacterium isolated from the Okinawa Trough.</title>
        <authorList>
            <person name="Li J."/>
        </authorList>
    </citation>
    <scope>NUCLEOTIDE SEQUENCE [LARGE SCALE GENOMIC DNA]</scope>
</reference>
<organism evidence="3 4">
    <name type="scientific">Mugilogobius chulae</name>
    <name type="common">yellowstripe goby</name>
    <dbReference type="NCBI Taxonomy" id="88201"/>
    <lineage>
        <taxon>Eukaryota</taxon>
        <taxon>Metazoa</taxon>
        <taxon>Chordata</taxon>
        <taxon>Craniata</taxon>
        <taxon>Vertebrata</taxon>
        <taxon>Euteleostomi</taxon>
        <taxon>Actinopterygii</taxon>
        <taxon>Neopterygii</taxon>
        <taxon>Teleostei</taxon>
        <taxon>Neoteleostei</taxon>
        <taxon>Acanthomorphata</taxon>
        <taxon>Gobiaria</taxon>
        <taxon>Gobiiformes</taxon>
        <taxon>Gobioidei</taxon>
        <taxon>Gobiidae</taxon>
        <taxon>Gobionellinae</taxon>
        <taxon>Mugilogobius</taxon>
    </lineage>
</organism>
<feature type="region of interest" description="Disordered" evidence="2">
    <location>
        <begin position="155"/>
        <end position="197"/>
    </location>
</feature>
<evidence type="ECO:0000313" key="3">
    <source>
        <dbReference type="EMBL" id="KAK7895203.1"/>
    </source>
</evidence>
<evidence type="ECO:0000256" key="1">
    <source>
        <dbReference type="SAM" id="Coils"/>
    </source>
</evidence>
<feature type="region of interest" description="Disordered" evidence="2">
    <location>
        <begin position="41"/>
        <end position="62"/>
    </location>
</feature>
<feature type="coiled-coil region" evidence="1">
    <location>
        <begin position="363"/>
        <end position="390"/>
    </location>
</feature>
<keyword evidence="4" id="KW-1185">Reference proteome</keyword>
<dbReference type="Proteomes" id="UP001460270">
    <property type="component" value="Unassembled WGS sequence"/>
</dbReference>
<name>A0AAW0NKE5_9GOBI</name>
<comment type="caution">
    <text evidence="3">The sequence shown here is derived from an EMBL/GenBank/DDBJ whole genome shotgun (WGS) entry which is preliminary data.</text>
</comment>
<keyword evidence="1" id="KW-0175">Coiled coil</keyword>
<protein>
    <submittedName>
        <fullName evidence="3">Uncharacterized protein</fullName>
    </submittedName>
</protein>
<dbReference type="AlphaFoldDB" id="A0AAW0NKE5"/>
<gene>
    <name evidence="3" type="ORF">WMY93_020528</name>
</gene>
<dbReference type="EMBL" id="JBBPFD010000015">
    <property type="protein sequence ID" value="KAK7895203.1"/>
    <property type="molecule type" value="Genomic_DNA"/>
</dbReference>
<accession>A0AAW0NKE5</accession>